<keyword evidence="2 5" id="KW-0812">Transmembrane</keyword>
<dbReference type="InterPro" id="IPR005828">
    <property type="entry name" value="MFS_sugar_transport-like"/>
</dbReference>
<sequence length="527" mass="59278">MSKPVGSALDQVWAHLGTFGKYTVINYAFLLVPCYLYGMYGSVYNFEAMDINYRCEIPECEALNDTIWLQYAIPKENNKFLKCKRYQTLNQTDGFCGPNGFSSDIVGCDSFVYSSEDSVVKDFNLGCQNWKRTLIGTMYGAGFFVSLTVTGILSDKFGRIKAVSIACFFCGVFGVIRSFSVNYVMMIATEFLETALGAGAYNAAFVLGMEIVQPKGRVFGNTLINFAYNSGTMTLSLLAWYLQNWRYLLRTIYTPSIFIISYIFVLNENPRWLLSKGKYEEAINVIKKAERMNRVKLREDLVNSLKIETKSEVEEESFISVLGKIIRSKTIAFRVFLCCYLWVTCSFTYYGLSINSVFLAGNKYVNFLLVSFVEMPANCICLMILDKFGRKKVLVSVYMLSSLFCMSLSFIPEVLPIWRLVLYLGGKFSITIAYSTVYVTVSEVFPTNARQSLLAICATTGRIGSTLAPQTPLLALYYTNLPTIFFGAVALLASLLSLMLPETLNKTLPDNLEEAKSISHNKKQSND</sequence>
<feature type="transmembrane region" description="Helical" evidence="5">
    <location>
        <begin position="364"/>
        <end position="385"/>
    </location>
</feature>
<proteinExistence type="predicted"/>
<dbReference type="PROSITE" id="PS50850">
    <property type="entry name" value="MFS"/>
    <property type="match status" value="1"/>
</dbReference>
<gene>
    <name evidence="7" type="ORF">LNINA_LOCUS2240</name>
</gene>
<evidence type="ECO:0000256" key="3">
    <source>
        <dbReference type="ARBA" id="ARBA00022989"/>
    </source>
</evidence>
<reference evidence="7 8" key="1">
    <citation type="submission" date="2023-11" db="EMBL/GenBank/DDBJ databases">
        <authorList>
            <person name="Okamura Y."/>
        </authorList>
    </citation>
    <scope>NUCLEOTIDE SEQUENCE [LARGE SCALE GENOMIC DNA]</scope>
</reference>
<feature type="transmembrane region" description="Helical" evidence="5">
    <location>
        <begin position="247"/>
        <end position="266"/>
    </location>
</feature>
<feature type="transmembrane region" description="Helical" evidence="5">
    <location>
        <begin position="165"/>
        <end position="185"/>
    </location>
</feature>
<keyword evidence="4 5" id="KW-0472">Membrane</keyword>
<dbReference type="GO" id="GO:0016020">
    <property type="term" value="C:membrane"/>
    <property type="evidence" value="ECO:0007669"/>
    <property type="project" value="UniProtKB-SubCell"/>
</dbReference>
<organism evidence="7 8">
    <name type="scientific">Leptosia nina</name>
    <dbReference type="NCBI Taxonomy" id="320188"/>
    <lineage>
        <taxon>Eukaryota</taxon>
        <taxon>Metazoa</taxon>
        <taxon>Ecdysozoa</taxon>
        <taxon>Arthropoda</taxon>
        <taxon>Hexapoda</taxon>
        <taxon>Insecta</taxon>
        <taxon>Pterygota</taxon>
        <taxon>Neoptera</taxon>
        <taxon>Endopterygota</taxon>
        <taxon>Lepidoptera</taxon>
        <taxon>Glossata</taxon>
        <taxon>Ditrysia</taxon>
        <taxon>Papilionoidea</taxon>
        <taxon>Pieridae</taxon>
        <taxon>Pierinae</taxon>
        <taxon>Leptosia</taxon>
    </lineage>
</organism>
<dbReference type="EMBL" id="CAVLEF010000003">
    <property type="protein sequence ID" value="CAK1542336.1"/>
    <property type="molecule type" value="Genomic_DNA"/>
</dbReference>
<dbReference type="InterPro" id="IPR036259">
    <property type="entry name" value="MFS_trans_sf"/>
</dbReference>
<dbReference type="SUPFAM" id="SSF103473">
    <property type="entry name" value="MFS general substrate transporter"/>
    <property type="match status" value="1"/>
</dbReference>
<dbReference type="Proteomes" id="UP001497472">
    <property type="component" value="Unassembled WGS sequence"/>
</dbReference>
<comment type="subcellular location">
    <subcellularLocation>
        <location evidence="1">Membrane</location>
        <topology evidence="1">Multi-pass membrane protein</topology>
    </subcellularLocation>
</comment>
<evidence type="ECO:0000256" key="5">
    <source>
        <dbReference type="SAM" id="Phobius"/>
    </source>
</evidence>
<feature type="transmembrane region" description="Helical" evidence="5">
    <location>
        <begin position="191"/>
        <end position="211"/>
    </location>
</feature>
<feature type="transmembrane region" description="Helical" evidence="5">
    <location>
        <begin position="331"/>
        <end position="352"/>
    </location>
</feature>
<dbReference type="AlphaFoldDB" id="A0AAV1J139"/>
<feature type="domain" description="Major facilitator superfamily (MFS) profile" evidence="6">
    <location>
        <begin position="88"/>
        <end position="505"/>
    </location>
</feature>
<evidence type="ECO:0000313" key="7">
    <source>
        <dbReference type="EMBL" id="CAK1542336.1"/>
    </source>
</evidence>
<protein>
    <recommendedName>
        <fullName evidence="6">Major facilitator superfamily (MFS) profile domain-containing protein</fullName>
    </recommendedName>
</protein>
<accession>A0AAV1J139</accession>
<evidence type="ECO:0000256" key="2">
    <source>
        <dbReference type="ARBA" id="ARBA00022692"/>
    </source>
</evidence>
<feature type="transmembrane region" description="Helical" evidence="5">
    <location>
        <begin position="392"/>
        <end position="411"/>
    </location>
</feature>
<feature type="transmembrane region" description="Helical" evidence="5">
    <location>
        <begin position="417"/>
        <end position="441"/>
    </location>
</feature>
<dbReference type="Gene3D" id="1.20.1250.20">
    <property type="entry name" value="MFS general substrate transporter like domains"/>
    <property type="match status" value="1"/>
</dbReference>
<dbReference type="Pfam" id="PF00083">
    <property type="entry name" value="Sugar_tr"/>
    <property type="match status" value="1"/>
</dbReference>
<evidence type="ECO:0000256" key="1">
    <source>
        <dbReference type="ARBA" id="ARBA00004141"/>
    </source>
</evidence>
<dbReference type="InterPro" id="IPR020846">
    <property type="entry name" value="MFS_dom"/>
</dbReference>
<comment type="caution">
    <text evidence="7">The sequence shown here is derived from an EMBL/GenBank/DDBJ whole genome shotgun (WGS) entry which is preliminary data.</text>
</comment>
<evidence type="ECO:0000259" key="6">
    <source>
        <dbReference type="PROSITE" id="PS50850"/>
    </source>
</evidence>
<feature type="transmembrane region" description="Helical" evidence="5">
    <location>
        <begin position="134"/>
        <end position="153"/>
    </location>
</feature>
<evidence type="ECO:0000313" key="8">
    <source>
        <dbReference type="Proteomes" id="UP001497472"/>
    </source>
</evidence>
<keyword evidence="3 5" id="KW-1133">Transmembrane helix</keyword>
<evidence type="ECO:0000256" key="4">
    <source>
        <dbReference type="ARBA" id="ARBA00023136"/>
    </source>
</evidence>
<keyword evidence="8" id="KW-1185">Reference proteome</keyword>
<name>A0AAV1J139_9NEOP</name>
<feature type="transmembrane region" description="Helical" evidence="5">
    <location>
        <begin position="484"/>
        <end position="501"/>
    </location>
</feature>
<dbReference type="GO" id="GO:0022857">
    <property type="term" value="F:transmembrane transporter activity"/>
    <property type="evidence" value="ECO:0007669"/>
    <property type="project" value="InterPro"/>
</dbReference>
<dbReference type="PANTHER" id="PTHR24064">
    <property type="entry name" value="SOLUTE CARRIER FAMILY 22 MEMBER"/>
    <property type="match status" value="1"/>
</dbReference>
<feature type="transmembrane region" description="Helical" evidence="5">
    <location>
        <begin position="223"/>
        <end position="241"/>
    </location>
</feature>